<accession>A0AAN7UWU6</accession>
<evidence type="ECO:0000256" key="1">
    <source>
        <dbReference type="SAM" id="MobiDB-lite"/>
    </source>
</evidence>
<keyword evidence="3" id="KW-1185">Reference proteome</keyword>
<dbReference type="EMBL" id="JAWHQM010000042">
    <property type="protein sequence ID" value="KAK5634456.1"/>
    <property type="molecule type" value="Genomic_DNA"/>
</dbReference>
<gene>
    <name evidence="2" type="ORF">RRF57_010169</name>
</gene>
<sequence length="88" mass="9533">MLPKEDRAAMMLRLFNDTSPVINRTLKDSAKLEAEAAASDTKQEVQEEAPGAEMENAIPAQDTENAPTPENEDEAVPEPLSEAPEVPT</sequence>
<feature type="region of interest" description="Disordered" evidence="1">
    <location>
        <begin position="33"/>
        <end position="88"/>
    </location>
</feature>
<protein>
    <submittedName>
        <fullName evidence="2">Uncharacterized protein</fullName>
    </submittedName>
</protein>
<comment type="caution">
    <text evidence="2">The sequence shown here is derived from an EMBL/GenBank/DDBJ whole genome shotgun (WGS) entry which is preliminary data.</text>
</comment>
<name>A0AAN7UWU6_9PEZI</name>
<evidence type="ECO:0000313" key="2">
    <source>
        <dbReference type="EMBL" id="KAK5634456.1"/>
    </source>
</evidence>
<dbReference type="AlphaFoldDB" id="A0AAN7UWU6"/>
<dbReference type="Proteomes" id="UP001305414">
    <property type="component" value="Unassembled WGS sequence"/>
</dbReference>
<organism evidence="2 3">
    <name type="scientific">Xylaria bambusicola</name>
    <dbReference type="NCBI Taxonomy" id="326684"/>
    <lineage>
        <taxon>Eukaryota</taxon>
        <taxon>Fungi</taxon>
        <taxon>Dikarya</taxon>
        <taxon>Ascomycota</taxon>
        <taxon>Pezizomycotina</taxon>
        <taxon>Sordariomycetes</taxon>
        <taxon>Xylariomycetidae</taxon>
        <taxon>Xylariales</taxon>
        <taxon>Xylariaceae</taxon>
        <taxon>Xylaria</taxon>
    </lineage>
</organism>
<reference evidence="2 3" key="1">
    <citation type="submission" date="2023-10" db="EMBL/GenBank/DDBJ databases">
        <title>Draft genome sequence of Xylaria bambusicola isolate GMP-LS, the root and basal stem rot pathogen of sugarcane in Indonesia.</title>
        <authorList>
            <person name="Selvaraj P."/>
            <person name="Muralishankar V."/>
            <person name="Muruganantham S."/>
            <person name="Sp S."/>
            <person name="Haryani S."/>
            <person name="Lau K.J.X."/>
            <person name="Naqvi N.I."/>
        </authorList>
    </citation>
    <scope>NUCLEOTIDE SEQUENCE [LARGE SCALE GENOMIC DNA]</scope>
    <source>
        <strain evidence="2">GMP-LS</strain>
    </source>
</reference>
<proteinExistence type="predicted"/>
<evidence type="ECO:0000313" key="3">
    <source>
        <dbReference type="Proteomes" id="UP001305414"/>
    </source>
</evidence>